<reference evidence="2" key="1">
    <citation type="submission" date="2023-03" db="EMBL/GenBank/DDBJ databases">
        <title>Massive genome expansion in bonnet fungi (Mycena s.s.) driven by repeated elements and novel gene families across ecological guilds.</title>
        <authorList>
            <consortium name="Lawrence Berkeley National Laboratory"/>
            <person name="Harder C.B."/>
            <person name="Miyauchi S."/>
            <person name="Viragh M."/>
            <person name="Kuo A."/>
            <person name="Thoen E."/>
            <person name="Andreopoulos B."/>
            <person name="Lu D."/>
            <person name="Skrede I."/>
            <person name="Drula E."/>
            <person name="Henrissat B."/>
            <person name="Morin E."/>
            <person name="Kohler A."/>
            <person name="Barry K."/>
            <person name="LaButti K."/>
            <person name="Morin E."/>
            <person name="Salamov A."/>
            <person name="Lipzen A."/>
            <person name="Mereny Z."/>
            <person name="Hegedus B."/>
            <person name="Baldrian P."/>
            <person name="Stursova M."/>
            <person name="Weitz H."/>
            <person name="Taylor A."/>
            <person name="Grigoriev I.V."/>
            <person name="Nagy L.G."/>
            <person name="Martin F."/>
            <person name="Kauserud H."/>
        </authorList>
    </citation>
    <scope>NUCLEOTIDE SEQUENCE</scope>
    <source>
        <strain evidence="2">CBHHK188m</strain>
    </source>
</reference>
<dbReference type="AlphaFoldDB" id="A0AAD7N4P3"/>
<evidence type="ECO:0000256" key="1">
    <source>
        <dbReference type="SAM" id="Phobius"/>
    </source>
</evidence>
<dbReference type="Proteomes" id="UP001215280">
    <property type="component" value="Unassembled WGS sequence"/>
</dbReference>
<feature type="transmembrane region" description="Helical" evidence="1">
    <location>
        <begin position="128"/>
        <end position="146"/>
    </location>
</feature>
<evidence type="ECO:0000313" key="2">
    <source>
        <dbReference type="EMBL" id="KAJ7745452.1"/>
    </source>
</evidence>
<comment type="caution">
    <text evidence="2">The sequence shown here is derived from an EMBL/GenBank/DDBJ whole genome shotgun (WGS) entry which is preliminary data.</text>
</comment>
<evidence type="ECO:0000313" key="3">
    <source>
        <dbReference type="Proteomes" id="UP001215280"/>
    </source>
</evidence>
<accession>A0AAD7N4P3</accession>
<sequence>MSTPASPADITWAGQTATYFEFGLVAQTFFLVTGLPITTTRVEDCHQHWGYVNNHSFVYGLLAAYWCYSIADVVIKLALNPYYVPDPTDAILKWSPLFNAISLINYVVSDAIVVWRAWIICLRNHRKYMYIPVVFWFFTAISVLGII</sequence>
<feature type="transmembrane region" description="Helical" evidence="1">
    <location>
        <begin position="99"/>
        <end position="121"/>
    </location>
</feature>
<name>A0AAD7N4P3_9AGAR</name>
<keyword evidence="1" id="KW-0472">Membrane</keyword>
<gene>
    <name evidence="2" type="ORF">DFH07DRAFT_963346</name>
</gene>
<organism evidence="2 3">
    <name type="scientific">Mycena maculata</name>
    <dbReference type="NCBI Taxonomy" id="230809"/>
    <lineage>
        <taxon>Eukaryota</taxon>
        <taxon>Fungi</taxon>
        <taxon>Dikarya</taxon>
        <taxon>Basidiomycota</taxon>
        <taxon>Agaricomycotina</taxon>
        <taxon>Agaricomycetes</taxon>
        <taxon>Agaricomycetidae</taxon>
        <taxon>Agaricales</taxon>
        <taxon>Marasmiineae</taxon>
        <taxon>Mycenaceae</taxon>
        <taxon>Mycena</taxon>
    </lineage>
</organism>
<feature type="transmembrane region" description="Helical" evidence="1">
    <location>
        <begin position="57"/>
        <end position="79"/>
    </location>
</feature>
<proteinExistence type="predicted"/>
<protein>
    <submittedName>
        <fullName evidence="2">Uncharacterized protein</fullName>
    </submittedName>
</protein>
<dbReference type="EMBL" id="JARJLG010000103">
    <property type="protein sequence ID" value="KAJ7745452.1"/>
    <property type="molecule type" value="Genomic_DNA"/>
</dbReference>
<keyword evidence="1" id="KW-1133">Transmembrane helix</keyword>
<keyword evidence="3" id="KW-1185">Reference proteome</keyword>
<keyword evidence="1" id="KW-0812">Transmembrane</keyword>